<dbReference type="InterPro" id="IPR006311">
    <property type="entry name" value="TAT_signal"/>
</dbReference>
<feature type="signal peptide" evidence="5">
    <location>
        <begin position="1"/>
        <end position="27"/>
    </location>
</feature>
<dbReference type="GO" id="GO:0016740">
    <property type="term" value="F:transferase activity"/>
    <property type="evidence" value="ECO:0007669"/>
    <property type="project" value="UniProtKB-KW"/>
</dbReference>
<dbReference type="SUPFAM" id="SSF53649">
    <property type="entry name" value="Alkaline phosphatase-like"/>
    <property type="match status" value="1"/>
</dbReference>
<keyword evidence="7" id="KW-0808">Transferase</keyword>
<dbReference type="Gene3D" id="2.60.120.1060">
    <property type="entry name" value="NPCBM/NEW2 domain"/>
    <property type="match status" value="1"/>
</dbReference>
<dbReference type="InterPro" id="IPR000917">
    <property type="entry name" value="Sulfatase_N"/>
</dbReference>
<dbReference type="InterPro" id="IPR050738">
    <property type="entry name" value="Sulfatase"/>
</dbReference>
<dbReference type="Gene3D" id="2.60.40.10">
    <property type="entry name" value="Immunoglobulins"/>
    <property type="match status" value="1"/>
</dbReference>
<dbReference type="InterPro" id="IPR008979">
    <property type="entry name" value="Galactose-bd-like_sf"/>
</dbReference>
<dbReference type="Proteomes" id="UP000469670">
    <property type="component" value="Unassembled WGS sequence"/>
</dbReference>
<name>A0A7K3RR30_9ACTN</name>
<evidence type="ECO:0000313" key="7">
    <source>
        <dbReference type="EMBL" id="NEC17694.1"/>
    </source>
</evidence>
<dbReference type="SUPFAM" id="SSF49785">
    <property type="entry name" value="Galactose-binding domain-like"/>
    <property type="match status" value="1"/>
</dbReference>
<reference evidence="7 8" key="1">
    <citation type="submission" date="2020-01" db="EMBL/GenBank/DDBJ databases">
        <title>Insect and environment-associated Actinomycetes.</title>
        <authorList>
            <person name="Currrie C."/>
            <person name="Chevrette M."/>
            <person name="Carlson C."/>
            <person name="Stubbendieck R."/>
            <person name="Wendt-Pienkowski E."/>
        </authorList>
    </citation>
    <scope>NUCLEOTIDE SEQUENCE [LARGE SCALE GENOMIC DNA]</scope>
    <source>
        <strain evidence="7 8">SID7590</strain>
    </source>
</reference>
<dbReference type="GO" id="GO:0046872">
    <property type="term" value="F:metal ion binding"/>
    <property type="evidence" value="ECO:0007669"/>
    <property type="project" value="UniProtKB-KW"/>
</dbReference>
<feature type="domain" description="Glycosyl hydrolase family 98 putative carbohydrate-binding module" evidence="6">
    <location>
        <begin position="586"/>
        <end position="735"/>
    </location>
</feature>
<dbReference type="SMART" id="SM00776">
    <property type="entry name" value="NPCBM"/>
    <property type="match status" value="1"/>
</dbReference>
<comment type="caution">
    <text evidence="7">The sequence shown here is derived from an EMBL/GenBank/DDBJ whole genome shotgun (WGS) entry which is preliminary data.</text>
</comment>
<dbReference type="InterPro" id="IPR013783">
    <property type="entry name" value="Ig-like_fold"/>
</dbReference>
<evidence type="ECO:0000256" key="2">
    <source>
        <dbReference type="ARBA" id="ARBA00022723"/>
    </source>
</evidence>
<accession>A0A7K3RR30</accession>
<dbReference type="GO" id="GO:0004065">
    <property type="term" value="F:arylsulfatase activity"/>
    <property type="evidence" value="ECO:0007669"/>
    <property type="project" value="TreeGrafter"/>
</dbReference>
<dbReference type="PROSITE" id="PS00523">
    <property type="entry name" value="SULFATASE_1"/>
    <property type="match status" value="1"/>
</dbReference>
<dbReference type="PANTHER" id="PTHR42693:SF53">
    <property type="entry name" value="ENDO-4-O-SULFATASE"/>
    <property type="match status" value="1"/>
</dbReference>
<evidence type="ECO:0000256" key="1">
    <source>
        <dbReference type="ARBA" id="ARBA00008779"/>
    </source>
</evidence>
<dbReference type="RefSeq" id="WP_164200226.1">
    <property type="nucleotide sequence ID" value="NZ_JAAGMP010000266.1"/>
</dbReference>
<dbReference type="Gene3D" id="3.40.720.10">
    <property type="entry name" value="Alkaline Phosphatase, subunit A"/>
    <property type="match status" value="1"/>
</dbReference>
<dbReference type="InterPro" id="IPR019546">
    <property type="entry name" value="TAT_signal_bac_arc"/>
</dbReference>
<gene>
    <name evidence="7" type="ORF">G3I50_05370</name>
</gene>
<dbReference type="Gene3D" id="3.30.1120.10">
    <property type="match status" value="1"/>
</dbReference>
<dbReference type="Pfam" id="PF00884">
    <property type="entry name" value="Sulfatase"/>
    <property type="match status" value="1"/>
</dbReference>
<organism evidence="7 8">
    <name type="scientific">Streptomyces parvus</name>
    <dbReference type="NCBI Taxonomy" id="66428"/>
    <lineage>
        <taxon>Bacteria</taxon>
        <taxon>Bacillati</taxon>
        <taxon>Actinomycetota</taxon>
        <taxon>Actinomycetes</taxon>
        <taxon>Kitasatosporales</taxon>
        <taxon>Streptomycetaceae</taxon>
        <taxon>Streptomyces</taxon>
    </lineage>
</organism>
<keyword evidence="3 7" id="KW-0378">Hydrolase</keyword>
<dbReference type="EMBL" id="JAAGMP010000266">
    <property type="protein sequence ID" value="NEC17694.1"/>
    <property type="molecule type" value="Genomic_DNA"/>
</dbReference>
<dbReference type="Pfam" id="PF10633">
    <property type="entry name" value="NPCBM_assoc"/>
    <property type="match status" value="1"/>
</dbReference>
<sequence>MPSRRQFLAGSAAALAVAAIPGPLVSAAPRAAGRAPNIVLVLADDLGYGELGVYGQEKIRTPRIDALAAEGLRFTQAYAGGPVCAPSRCSLLTGLHSGHATVWRNPAVGVPLLGGGDTTFAEVLHSRGYRTGCFGKWGFGPEATNSHSHPNRRGFEEFYGYIDHGHAHQYYPSYLWHNGEKEDIPGNAKGAKKTYATDLIEQRALDFIGTHADEPFLLFLTPTLPHAPSDIPDASQYANEPWGAAVKGHAAQVSRLDTLVGKVVDKLKALGIEQDTLVLVTSDNGPHEESGLDPRVLKANGSLRGYKRNLYEGGVRVPLVAWQPGTVQPGTSSRPTPLIDLLPTFAELGAAPAPKDIDGISVAPLLSGATAPAHPYLYWTRLDDYANPLANAADGGRGLKLAEAVRKDNLKAVRFAPSNQRSAADSQWHVELYDLAADPGEKTDIAAANPQKTADLTALMRSSWSDTYPRAPYGVRLEVPGVVVRGEKITAKAVLTNVSASVWSNPQARLTVPNGWQARATTPETAAQLAAGASFTVTWEVTPPAGAAVGTAFTLRADASATHQGADVRFSGRGAVELFASLPQSPTADTYLSDLTWLSAANGWGPVERDASNGKQAAGDGTPISIKGEAHTKGLGVHAPSDVAFHLGGRVKRITAKVGIDDFSRKQSATAGGTRARVVGDGLVLFDSGALTAENASKPVDVDVTGVRLLRLVVVDNNANGTLDHTSWGSAMARV</sequence>
<comment type="similarity">
    <text evidence="1">Belongs to the sulfatase family.</text>
</comment>
<dbReference type="PROSITE" id="PS51318">
    <property type="entry name" value="TAT"/>
    <property type="match status" value="1"/>
</dbReference>
<dbReference type="PANTHER" id="PTHR42693">
    <property type="entry name" value="ARYLSULFATASE FAMILY MEMBER"/>
    <property type="match status" value="1"/>
</dbReference>
<dbReference type="InterPro" id="IPR038637">
    <property type="entry name" value="NPCBM_sf"/>
</dbReference>
<dbReference type="GO" id="GO:0005975">
    <property type="term" value="P:carbohydrate metabolic process"/>
    <property type="evidence" value="ECO:0007669"/>
    <property type="project" value="UniProtKB-ARBA"/>
</dbReference>
<proteinExistence type="inferred from homology"/>
<dbReference type="NCBIfam" id="TIGR01409">
    <property type="entry name" value="TAT_signal_seq"/>
    <property type="match status" value="1"/>
</dbReference>
<evidence type="ECO:0000256" key="3">
    <source>
        <dbReference type="ARBA" id="ARBA00022801"/>
    </source>
</evidence>
<protein>
    <submittedName>
        <fullName evidence="7">Sulfatase-like hydrolase/transferase</fullName>
    </submittedName>
</protein>
<feature type="chain" id="PRO_5029787183" evidence="5">
    <location>
        <begin position="28"/>
        <end position="735"/>
    </location>
</feature>
<keyword evidence="4" id="KW-0106">Calcium</keyword>
<evidence type="ECO:0000259" key="6">
    <source>
        <dbReference type="SMART" id="SM00776"/>
    </source>
</evidence>
<keyword evidence="2" id="KW-0479">Metal-binding</keyword>
<dbReference type="Pfam" id="PF08305">
    <property type="entry name" value="NPCBM"/>
    <property type="match status" value="1"/>
</dbReference>
<dbReference type="InterPro" id="IPR018905">
    <property type="entry name" value="A-galactase_NEW3"/>
</dbReference>
<dbReference type="InterPro" id="IPR024607">
    <property type="entry name" value="Sulfatase_CS"/>
</dbReference>
<dbReference type="AlphaFoldDB" id="A0A7K3RR30"/>
<dbReference type="InterPro" id="IPR013222">
    <property type="entry name" value="Glyco_hyd_98_carb-bd"/>
</dbReference>
<evidence type="ECO:0000313" key="8">
    <source>
        <dbReference type="Proteomes" id="UP000469670"/>
    </source>
</evidence>
<evidence type="ECO:0000256" key="5">
    <source>
        <dbReference type="SAM" id="SignalP"/>
    </source>
</evidence>
<dbReference type="CDD" id="cd16145">
    <property type="entry name" value="ARS_like"/>
    <property type="match status" value="1"/>
</dbReference>
<evidence type="ECO:0000256" key="4">
    <source>
        <dbReference type="ARBA" id="ARBA00022837"/>
    </source>
</evidence>
<dbReference type="InterPro" id="IPR017850">
    <property type="entry name" value="Alkaline_phosphatase_core_sf"/>
</dbReference>
<keyword evidence="5" id="KW-0732">Signal</keyword>